<accession>A0ABV6SUM4</accession>
<dbReference type="Proteomes" id="UP001589898">
    <property type="component" value="Unassembled WGS sequence"/>
</dbReference>
<sequence>MTRYKAFAIHFVLSMLVAAVASGVLLGLWYPPPYFQAGGADTLLILLVGVDVVLGPLLTMIVFDQRKPELKRDLAVIVALQLSALAYGFHVMLQSRPVFLVAAVDRFVVVAANELEPDDLAEASQPRWRELSWTGPVLVAAALPHDAKQREELMSSALSGKDIEKFPRYFVDYEEAIPSLLERARPLSQLRAKQPTQARRIDVWLRRTKQSEDSVVWVPLVARSKDITMLMDKHTGMPLDALSVPPW</sequence>
<keyword evidence="3" id="KW-1185">Reference proteome</keyword>
<gene>
    <name evidence="2" type="primary">tfpZ</name>
    <name evidence="2" type="ORF">ACFFFU_05185</name>
</gene>
<protein>
    <submittedName>
        <fullName evidence="2">TfpX/TfpZ family type IV pilin accessory protein</fullName>
    </submittedName>
</protein>
<dbReference type="RefSeq" id="WP_189498685.1">
    <property type="nucleotide sequence ID" value="NZ_BMZT01000010.1"/>
</dbReference>
<reference evidence="2 3" key="1">
    <citation type="submission" date="2024-09" db="EMBL/GenBank/DDBJ databases">
        <authorList>
            <person name="Sun Q."/>
            <person name="Mori K."/>
        </authorList>
    </citation>
    <scope>NUCLEOTIDE SEQUENCE [LARGE SCALE GENOMIC DNA]</scope>
    <source>
        <strain evidence="2 3">KCTC 52403</strain>
    </source>
</reference>
<dbReference type="NCBIfam" id="NF041437">
    <property type="entry name" value="TfpZ"/>
    <property type="match status" value="1"/>
</dbReference>
<feature type="transmembrane region" description="Helical" evidence="1">
    <location>
        <begin position="74"/>
        <end position="93"/>
    </location>
</feature>
<evidence type="ECO:0000313" key="3">
    <source>
        <dbReference type="Proteomes" id="UP001589898"/>
    </source>
</evidence>
<keyword evidence="1" id="KW-1133">Transmembrane helix</keyword>
<name>A0ABV6SUM4_9GAMM</name>
<proteinExistence type="predicted"/>
<feature type="transmembrane region" description="Helical" evidence="1">
    <location>
        <begin position="42"/>
        <end position="62"/>
    </location>
</feature>
<dbReference type="InterPro" id="IPR047814">
    <property type="entry name" value="TfpX/TfpZ-like"/>
</dbReference>
<comment type="caution">
    <text evidence="2">The sequence shown here is derived from an EMBL/GenBank/DDBJ whole genome shotgun (WGS) entry which is preliminary data.</text>
</comment>
<keyword evidence="1" id="KW-0812">Transmembrane</keyword>
<feature type="transmembrane region" description="Helical" evidence="1">
    <location>
        <begin position="7"/>
        <end position="30"/>
    </location>
</feature>
<dbReference type="EMBL" id="JBHLTF010000024">
    <property type="protein sequence ID" value="MFC0717141.1"/>
    <property type="molecule type" value="Genomic_DNA"/>
</dbReference>
<organism evidence="2 3">
    <name type="scientific">Luteimonas padinae</name>
    <dbReference type="NCBI Taxonomy" id="1714359"/>
    <lineage>
        <taxon>Bacteria</taxon>
        <taxon>Pseudomonadati</taxon>
        <taxon>Pseudomonadota</taxon>
        <taxon>Gammaproteobacteria</taxon>
        <taxon>Lysobacterales</taxon>
        <taxon>Lysobacteraceae</taxon>
        <taxon>Luteimonas</taxon>
    </lineage>
</organism>
<evidence type="ECO:0000313" key="2">
    <source>
        <dbReference type="EMBL" id="MFC0717141.1"/>
    </source>
</evidence>
<keyword evidence="1" id="KW-0472">Membrane</keyword>
<evidence type="ECO:0000256" key="1">
    <source>
        <dbReference type="SAM" id="Phobius"/>
    </source>
</evidence>